<proteinExistence type="predicted"/>
<organism evidence="3 4">
    <name type="scientific">Saponaria officinalis</name>
    <name type="common">Common soapwort</name>
    <name type="synonym">Lychnis saponaria</name>
    <dbReference type="NCBI Taxonomy" id="3572"/>
    <lineage>
        <taxon>Eukaryota</taxon>
        <taxon>Viridiplantae</taxon>
        <taxon>Streptophyta</taxon>
        <taxon>Embryophyta</taxon>
        <taxon>Tracheophyta</taxon>
        <taxon>Spermatophyta</taxon>
        <taxon>Magnoliopsida</taxon>
        <taxon>eudicotyledons</taxon>
        <taxon>Gunneridae</taxon>
        <taxon>Pentapetalae</taxon>
        <taxon>Caryophyllales</taxon>
        <taxon>Caryophyllaceae</taxon>
        <taxon>Caryophylleae</taxon>
        <taxon>Saponaria</taxon>
    </lineage>
</organism>
<feature type="domain" description="DUF7733" evidence="2">
    <location>
        <begin position="32"/>
        <end position="224"/>
    </location>
</feature>
<dbReference type="AlphaFoldDB" id="A0AAW1KRF7"/>
<gene>
    <name evidence="3" type="ORF">RND81_05G089800</name>
</gene>
<keyword evidence="4" id="KW-1185">Reference proteome</keyword>
<evidence type="ECO:0000313" key="3">
    <source>
        <dbReference type="EMBL" id="KAK9724651.1"/>
    </source>
</evidence>
<feature type="transmembrane region" description="Helical" evidence="1">
    <location>
        <begin position="93"/>
        <end position="113"/>
    </location>
</feature>
<sequence>MSGGVGPTCDINLPKEKSISPQKLGLGLGFLNFRHLNSLAIMLITSATGMITLQDSGLVIFSTIYIYFLSKFSFPKQSNTQEQPVFNQKSKILSTYVLFAAILGLFLPILYIFEGILEGDKEEIKAAVPHVFLLASQVFMEGVSASSQFSLPIRVFVPVFYNSVRMVTLVEWFKSEFFRVGEIGSVRRMYVGRGLSVANLGLWGFKLFGFLLPVYLPKALQRYYGGGNTSDSKKD</sequence>
<keyword evidence="1" id="KW-0812">Transmembrane</keyword>
<dbReference type="PANTHER" id="PTHR33829">
    <property type="entry name" value="OSJNBA0044M19.10 PROTEIN"/>
    <property type="match status" value="1"/>
</dbReference>
<dbReference type="Pfam" id="PF24867">
    <property type="entry name" value="DUF7733"/>
    <property type="match status" value="1"/>
</dbReference>
<dbReference type="InterPro" id="IPR056635">
    <property type="entry name" value="DUF7733"/>
</dbReference>
<keyword evidence="1" id="KW-0472">Membrane</keyword>
<name>A0AAW1KRF7_SAPOF</name>
<dbReference type="EMBL" id="JBDFQZ010000005">
    <property type="protein sequence ID" value="KAK9724651.1"/>
    <property type="molecule type" value="Genomic_DNA"/>
</dbReference>
<keyword evidence="1" id="KW-1133">Transmembrane helix</keyword>
<feature type="transmembrane region" description="Helical" evidence="1">
    <location>
        <begin position="39"/>
        <end position="68"/>
    </location>
</feature>
<comment type="caution">
    <text evidence="3">The sequence shown here is derived from an EMBL/GenBank/DDBJ whole genome shotgun (WGS) entry which is preliminary data.</text>
</comment>
<protein>
    <recommendedName>
        <fullName evidence="2">DUF7733 domain-containing protein</fullName>
    </recommendedName>
</protein>
<feature type="transmembrane region" description="Helical" evidence="1">
    <location>
        <begin position="194"/>
        <end position="216"/>
    </location>
</feature>
<feature type="transmembrane region" description="Helical" evidence="1">
    <location>
        <begin position="153"/>
        <end position="173"/>
    </location>
</feature>
<evidence type="ECO:0000256" key="1">
    <source>
        <dbReference type="SAM" id="Phobius"/>
    </source>
</evidence>
<dbReference type="PANTHER" id="PTHR33829:SF1">
    <property type="entry name" value="TRANSMEMBRANE PROTEIN"/>
    <property type="match status" value="1"/>
</dbReference>
<evidence type="ECO:0000313" key="4">
    <source>
        <dbReference type="Proteomes" id="UP001443914"/>
    </source>
</evidence>
<accession>A0AAW1KRF7</accession>
<reference evidence="3" key="1">
    <citation type="submission" date="2024-03" db="EMBL/GenBank/DDBJ databases">
        <title>WGS assembly of Saponaria officinalis var. Norfolk2.</title>
        <authorList>
            <person name="Jenkins J."/>
            <person name="Shu S."/>
            <person name="Grimwood J."/>
            <person name="Barry K."/>
            <person name="Goodstein D."/>
            <person name="Schmutz J."/>
            <person name="Leebens-Mack J."/>
            <person name="Osbourn A."/>
        </authorList>
    </citation>
    <scope>NUCLEOTIDE SEQUENCE [LARGE SCALE GENOMIC DNA]</scope>
    <source>
        <strain evidence="3">JIC</strain>
    </source>
</reference>
<evidence type="ECO:0000259" key="2">
    <source>
        <dbReference type="Pfam" id="PF24867"/>
    </source>
</evidence>
<dbReference type="Proteomes" id="UP001443914">
    <property type="component" value="Unassembled WGS sequence"/>
</dbReference>